<sequence length="514" mass="56518">SSAADNQQQHHHGEVVDRVCSAVVGALRAFPNALGVQAEGCVAALLLCRRSPAIRTLPSGERRVRLLKKRGLLRLAAECLHELVLQPWPKRRRAAQSNSQWEQQIGQSPSDLLDTVYCLLEKGAVNTQSALEKSLTLGTDMVTGLLLKHLGYYKQGSFGSITWCNLKLQSFQARWLDPQQRRLNSPRPSRLNCGIVGIHLGCTGGRWQAPESAGAVIGLDDILPERYRLAQWTSASKPEKDERSRLRLAVNSSLIFKTTNWTSSAATTEWRRRHESTRSMVSLLLRVGCRVFLKARADSLASRKTIFRTHNRASKKLSDGADSSAASASNASAKSNSRDRRRTLAAEVLASQIERSFRKRSDTIRSDPDAAVAGVACRRFHLRRCRPTQPATRQATHSIPAQLKASCRNSTRALCPALICLQPAGSKTTPARHPKQRPRHRQVEQQPAAGNNLEVRRGQLPAQDAGRHRVDGCCLKLGNFRGLWRCGGGDHSDSVVKVRPFAIGVCCETAGAAA</sequence>
<feature type="compositionally biased region" description="Low complexity" evidence="1">
    <location>
        <begin position="320"/>
        <end position="335"/>
    </location>
</feature>
<protein>
    <submittedName>
        <fullName evidence="3">RICTOR_V domain-containing protein</fullName>
    </submittedName>
</protein>
<feature type="region of interest" description="Disordered" evidence="1">
    <location>
        <begin position="313"/>
        <end position="342"/>
    </location>
</feature>
<organism evidence="2 3">
    <name type="scientific">Macrostomum lignano</name>
    <dbReference type="NCBI Taxonomy" id="282301"/>
    <lineage>
        <taxon>Eukaryota</taxon>
        <taxon>Metazoa</taxon>
        <taxon>Spiralia</taxon>
        <taxon>Lophotrochozoa</taxon>
        <taxon>Platyhelminthes</taxon>
        <taxon>Rhabditophora</taxon>
        <taxon>Macrostomorpha</taxon>
        <taxon>Macrostomida</taxon>
        <taxon>Macrostomidae</taxon>
        <taxon>Macrostomum</taxon>
    </lineage>
</organism>
<evidence type="ECO:0000256" key="1">
    <source>
        <dbReference type="SAM" id="MobiDB-lite"/>
    </source>
</evidence>
<evidence type="ECO:0000313" key="2">
    <source>
        <dbReference type="Proteomes" id="UP000095280"/>
    </source>
</evidence>
<feature type="region of interest" description="Disordered" evidence="1">
    <location>
        <begin position="426"/>
        <end position="463"/>
    </location>
</feature>
<dbReference type="Proteomes" id="UP000095280">
    <property type="component" value="Unplaced"/>
</dbReference>
<keyword evidence="2" id="KW-1185">Reference proteome</keyword>
<reference evidence="3" key="1">
    <citation type="submission" date="2016-11" db="UniProtKB">
        <authorList>
            <consortium name="WormBaseParasite"/>
        </authorList>
    </citation>
    <scope>IDENTIFICATION</scope>
</reference>
<proteinExistence type="predicted"/>
<evidence type="ECO:0000313" key="3">
    <source>
        <dbReference type="WBParaSite" id="maker-unitig_42724-snap-gene-0.3-mRNA-1"/>
    </source>
</evidence>
<dbReference type="WBParaSite" id="maker-unitig_42724-snap-gene-0.3-mRNA-1">
    <property type="protein sequence ID" value="maker-unitig_42724-snap-gene-0.3-mRNA-1"/>
    <property type="gene ID" value="maker-unitig_42724-snap-gene-0.3"/>
</dbReference>
<dbReference type="AlphaFoldDB" id="A0A1I8FPQ3"/>
<feature type="compositionally biased region" description="Basic residues" evidence="1">
    <location>
        <begin position="430"/>
        <end position="440"/>
    </location>
</feature>
<accession>A0A1I8FPQ3</accession>
<name>A0A1I8FPQ3_9PLAT</name>